<feature type="compositionally biased region" description="Acidic residues" evidence="2">
    <location>
        <begin position="302"/>
        <end position="312"/>
    </location>
</feature>
<evidence type="ECO:0000256" key="1">
    <source>
        <dbReference type="ARBA" id="ARBA00022490"/>
    </source>
</evidence>
<dbReference type="GO" id="GO:0001731">
    <property type="term" value="P:formation of translation preinitiation complex"/>
    <property type="evidence" value="ECO:0007669"/>
    <property type="project" value="InterPro"/>
</dbReference>
<dbReference type="InterPro" id="IPR036877">
    <property type="entry name" value="SUI1_dom_sf"/>
</dbReference>
<dbReference type="FunFam" id="3.30.780.10:FF:000008">
    <property type="entry name" value="eukaryotic translation initiation factor 2D"/>
    <property type="match status" value="1"/>
</dbReference>
<dbReference type="OrthoDB" id="199771at2759"/>
<dbReference type="InterPro" id="IPR048247">
    <property type="entry name" value="eIF2D_N"/>
</dbReference>
<evidence type="ECO:0000259" key="3">
    <source>
        <dbReference type="PROSITE" id="PS50296"/>
    </source>
</evidence>
<protein>
    <recommendedName>
        <fullName evidence="3">SUI1 domain-containing protein</fullName>
    </recommendedName>
</protein>
<dbReference type="CDD" id="cd11610">
    <property type="entry name" value="eIF2D_N"/>
    <property type="match status" value="1"/>
</dbReference>
<dbReference type="PROSITE" id="PS50296">
    <property type="entry name" value="SUI1"/>
    <property type="match status" value="1"/>
</dbReference>
<dbReference type="InterPro" id="IPR015947">
    <property type="entry name" value="PUA-like_sf"/>
</dbReference>
<dbReference type="InterPro" id="IPR041366">
    <property type="entry name" value="Pre-PUA"/>
</dbReference>
<dbReference type="InterPro" id="IPR036885">
    <property type="entry name" value="SWIB_MDM2_dom_sf"/>
</dbReference>
<comment type="caution">
    <text evidence="4">The sequence shown here is derived from an EMBL/GenBank/DDBJ whole genome shotgun (WGS) entry which is preliminary data.</text>
</comment>
<keyword evidence="5" id="KW-1185">Reference proteome</keyword>
<dbReference type="SUPFAM" id="SSF47592">
    <property type="entry name" value="SWIB/MDM2 domain"/>
    <property type="match status" value="1"/>
</dbReference>
<dbReference type="InterPro" id="IPR057429">
    <property type="entry name" value="WH_eIF2D"/>
</dbReference>
<name>A0A9D5CGH3_9LILI</name>
<keyword evidence="1" id="KW-0963">Cytoplasm</keyword>
<gene>
    <name evidence="4" type="ORF">J5N97_020820</name>
</gene>
<proteinExistence type="predicted"/>
<dbReference type="InterPro" id="IPR048248">
    <property type="entry name" value="PUA_eIF2d-like"/>
</dbReference>
<dbReference type="InterPro" id="IPR039757">
    <property type="entry name" value="EIF2D"/>
</dbReference>
<dbReference type="Pfam" id="PF26291">
    <property type="entry name" value="SWIB_eIF2D"/>
    <property type="match status" value="1"/>
</dbReference>
<dbReference type="GO" id="GO:0003743">
    <property type="term" value="F:translation initiation factor activity"/>
    <property type="evidence" value="ECO:0007669"/>
    <property type="project" value="InterPro"/>
</dbReference>
<sequence>MSADLRHLLRSGGIPTPLPAPSYSSSVYDHVFFTRAIHPYVCNSLLDPLCSNQQYHRLHNLLTLSHAPLSFCLLPRNLAWFWTINILYIMFKKSFDAKSQQRLSGADKKKLRRTVKEKFPQASDADLDAILPPKAEIVLAKCSNRAHVYSIEGGVPMFFDVDGRGTEIFPTVYALWKVPELLPCFLLKGGEVSRFVIGGADLMFPGISIPPEGLPSFLSGKPWAVKVPGNPAPIAVGSTTMSSEAALKAGLRGKALRITHYYRDSLWESVDGRYVPNGGFLDDVVIEDPALFSAVSGNDLNDMQDDTVDDDKGDAHDDGSDAHTDKDIDASVSVDTHNVSEEIAADMSGLHVTENVVADETGAEKETKNLSTTDVDSLLDKCFLQALHTSVKDKDLPMPGSTLWANHVLPCRPSGITLDIKRSSHKKLSKWLHSKSSAGLISAKEDKYKKEIVLLAVNRTHPDYTSFKPEKRAKEIIEQKHDMPSSESSQTRSQFEVVEIYKSSTHVNPILTSVGADTGKYYSAPDASDIVFRYVEKESLVKPTNKAMVVLDATLCDALYKGTIKRGSSYPTEIHKKDLGATFLNRMQVHHRVSRGNEVAVRKGAIKPVQIMSERRQGNKKVTKVSGLEAFLIDAELLASELQKKFACSTSVAELPGKKGQYEVLVQGGVIEDLAKHLVDHYGVPKRLIEVLDKTKK</sequence>
<dbReference type="Pfam" id="PF01253">
    <property type="entry name" value="SUI1"/>
    <property type="match status" value="1"/>
</dbReference>
<dbReference type="FunFam" id="3.10.400.20:FF:000003">
    <property type="entry name" value="Eukaryotic translation initiation factor 2D isoform A"/>
    <property type="match status" value="1"/>
</dbReference>
<dbReference type="InterPro" id="IPR001950">
    <property type="entry name" value="SUI1"/>
</dbReference>
<dbReference type="PROSITE" id="PS50890">
    <property type="entry name" value="PUA"/>
    <property type="match status" value="1"/>
</dbReference>
<accession>A0A9D5CGH3</accession>
<dbReference type="CDD" id="cd21156">
    <property type="entry name" value="PUA_eIF2d-like"/>
    <property type="match status" value="1"/>
</dbReference>
<reference evidence="4" key="1">
    <citation type="submission" date="2021-03" db="EMBL/GenBank/DDBJ databases">
        <authorList>
            <person name="Li Z."/>
            <person name="Yang C."/>
        </authorList>
    </citation>
    <scope>NUCLEOTIDE SEQUENCE</scope>
    <source>
        <strain evidence="4">Dzin_1.0</strain>
        <tissue evidence="4">Leaf</tissue>
    </source>
</reference>
<dbReference type="InterPro" id="IPR039759">
    <property type="entry name" value="eIF2D_SUI1"/>
</dbReference>
<dbReference type="SUPFAM" id="SSF88697">
    <property type="entry name" value="PUA domain-like"/>
    <property type="match status" value="1"/>
</dbReference>
<reference evidence="4" key="2">
    <citation type="journal article" date="2022" name="Hortic Res">
        <title>The genome of Dioscorea zingiberensis sheds light on the biosynthesis, origin and evolution of the medicinally important diosgenin saponins.</title>
        <authorList>
            <person name="Li Y."/>
            <person name="Tan C."/>
            <person name="Li Z."/>
            <person name="Guo J."/>
            <person name="Li S."/>
            <person name="Chen X."/>
            <person name="Wang C."/>
            <person name="Dai X."/>
            <person name="Yang H."/>
            <person name="Song W."/>
            <person name="Hou L."/>
            <person name="Xu J."/>
            <person name="Tong Z."/>
            <person name="Xu A."/>
            <person name="Yuan X."/>
            <person name="Wang W."/>
            <person name="Yang Q."/>
            <person name="Chen L."/>
            <person name="Sun Z."/>
            <person name="Wang K."/>
            <person name="Pan B."/>
            <person name="Chen J."/>
            <person name="Bao Y."/>
            <person name="Liu F."/>
            <person name="Qi X."/>
            <person name="Gang D.R."/>
            <person name="Wen J."/>
            <person name="Li J."/>
        </authorList>
    </citation>
    <scope>NUCLEOTIDE SEQUENCE</scope>
    <source>
        <strain evidence="4">Dzin_1.0</strain>
    </source>
</reference>
<evidence type="ECO:0000313" key="5">
    <source>
        <dbReference type="Proteomes" id="UP001085076"/>
    </source>
</evidence>
<dbReference type="InterPro" id="IPR058886">
    <property type="entry name" value="SWIB_eIF2D"/>
</dbReference>
<dbReference type="SUPFAM" id="SSF55159">
    <property type="entry name" value="eIF1-like"/>
    <property type="match status" value="1"/>
</dbReference>
<organism evidence="4 5">
    <name type="scientific">Dioscorea zingiberensis</name>
    <dbReference type="NCBI Taxonomy" id="325984"/>
    <lineage>
        <taxon>Eukaryota</taxon>
        <taxon>Viridiplantae</taxon>
        <taxon>Streptophyta</taxon>
        <taxon>Embryophyta</taxon>
        <taxon>Tracheophyta</taxon>
        <taxon>Spermatophyta</taxon>
        <taxon>Magnoliopsida</taxon>
        <taxon>Liliopsida</taxon>
        <taxon>Dioscoreales</taxon>
        <taxon>Dioscoreaceae</taxon>
        <taxon>Dioscorea</taxon>
    </lineage>
</organism>
<feature type="domain" description="SUI1" evidence="3">
    <location>
        <begin position="609"/>
        <end position="682"/>
    </location>
</feature>
<dbReference type="Proteomes" id="UP001085076">
    <property type="component" value="Miscellaneous, Linkage group lg05"/>
</dbReference>
<dbReference type="EMBL" id="JAGGNH010000005">
    <property type="protein sequence ID" value="KAJ0972861.1"/>
    <property type="molecule type" value="Genomic_DNA"/>
</dbReference>
<dbReference type="AlphaFoldDB" id="A0A9D5CGH3"/>
<dbReference type="CDD" id="cd11608">
    <property type="entry name" value="eIF2D_C"/>
    <property type="match status" value="1"/>
</dbReference>
<dbReference type="Gene3D" id="3.30.780.10">
    <property type="entry name" value="SUI1-like domain"/>
    <property type="match status" value="1"/>
</dbReference>
<dbReference type="PANTHER" id="PTHR12217">
    <property type="entry name" value="EUKARYOTIC TRANSLATION INITIATION FACTOR 2D"/>
    <property type="match status" value="1"/>
</dbReference>
<dbReference type="PANTHER" id="PTHR12217:SF4">
    <property type="entry name" value="EUKARYOTIC TRANSLATION INITIATION FACTOR 2D"/>
    <property type="match status" value="1"/>
</dbReference>
<dbReference type="Pfam" id="PF17832">
    <property type="entry name" value="Pre-PUA"/>
    <property type="match status" value="1"/>
</dbReference>
<evidence type="ECO:0000256" key="2">
    <source>
        <dbReference type="SAM" id="MobiDB-lite"/>
    </source>
</evidence>
<feature type="region of interest" description="Disordered" evidence="2">
    <location>
        <begin position="296"/>
        <end position="330"/>
    </location>
</feature>
<dbReference type="Pfam" id="PF26292">
    <property type="entry name" value="PUA_elF2D"/>
    <property type="match status" value="1"/>
</dbReference>
<dbReference type="Pfam" id="PF25304">
    <property type="entry name" value="WHD_eIF2D"/>
    <property type="match status" value="1"/>
</dbReference>
<dbReference type="Gene3D" id="3.10.400.20">
    <property type="match status" value="1"/>
</dbReference>
<evidence type="ECO:0000313" key="4">
    <source>
        <dbReference type="EMBL" id="KAJ0972861.1"/>
    </source>
</evidence>
<feature type="compositionally biased region" description="Basic and acidic residues" evidence="2">
    <location>
        <begin position="313"/>
        <end position="329"/>
    </location>
</feature>